<accession>D1A5V3</accession>
<dbReference type="HOGENOM" id="CLU_009834_7_2_11"/>
<gene>
    <name evidence="3" type="ordered locus">Tcur_2697</name>
</gene>
<evidence type="ECO:0000256" key="2">
    <source>
        <dbReference type="RuleBase" id="RU003707"/>
    </source>
</evidence>
<dbReference type="STRING" id="471852.Tcur_2697"/>
<dbReference type="PROSITE" id="PS00166">
    <property type="entry name" value="ENOYL_COA_HYDRATASE"/>
    <property type="match status" value="1"/>
</dbReference>
<sequence>MNEVLLDVADGVALVRLNRPAQGNALNTALKTALLSALRKAAGDEAVRAVVLTGEGEAFTVGQDLRELRQALAADPERAGETVEKHYNPITLLLATMPKPVIAAVNGTCVGAGLGFALACDLQVWSSQATLATAFHKVGLTCDSGLSATLVQAVGRARALSLMLQAEPFTPHQAAQWGFAGDIVAPDQVRPHAMALARRLAQGPTKAIAATKRLLLAAPSRTLPETLAAEAAEQTALGCTRDHSAAVEAFLTRRKPVFTGS</sequence>
<dbReference type="InterPro" id="IPR001753">
    <property type="entry name" value="Enoyl-CoA_hydra/iso"/>
</dbReference>
<evidence type="ECO:0000313" key="3">
    <source>
        <dbReference type="EMBL" id="ACY98248.1"/>
    </source>
</evidence>
<evidence type="ECO:0000313" key="4">
    <source>
        <dbReference type="Proteomes" id="UP000001918"/>
    </source>
</evidence>
<protein>
    <submittedName>
        <fullName evidence="3">Enoyl-CoA hydratase/isomerase</fullName>
    </submittedName>
</protein>
<dbReference type="eggNOG" id="COG1024">
    <property type="taxonomic scope" value="Bacteria"/>
</dbReference>
<organism evidence="3 4">
    <name type="scientific">Thermomonospora curvata (strain ATCC 19995 / DSM 43183 / JCM 3096 / KCTC 9072 / NBRC 15933 / NCIMB 10081 / Henssen B9)</name>
    <dbReference type="NCBI Taxonomy" id="471852"/>
    <lineage>
        <taxon>Bacteria</taxon>
        <taxon>Bacillati</taxon>
        <taxon>Actinomycetota</taxon>
        <taxon>Actinomycetes</taxon>
        <taxon>Streptosporangiales</taxon>
        <taxon>Thermomonosporaceae</taxon>
        <taxon>Thermomonospora</taxon>
    </lineage>
</organism>
<dbReference type="Pfam" id="PF00378">
    <property type="entry name" value="ECH_1"/>
    <property type="match status" value="1"/>
</dbReference>
<proteinExistence type="inferred from homology"/>
<dbReference type="SUPFAM" id="SSF52096">
    <property type="entry name" value="ClpP/crotonase"/>
    <property type="match status" value="1"/>
</dbReference>
<reference evidence="3 4" key="1">
    <citation type="journal article" date="2011" name="Stand. Genomic Sci.">
        <title>Complete genome sequence of Thermomonospora curvata type strain (B9).</title>
        <authorList>
            <person name="Chertkov O."/>
            <person name="Sikorski J."/>
            <person name="Nolan M."/>
            <person name="Lapidus A."/>
            <person name="Lucas S."/>
            <person name="Del Rio T.G."/>
            <person name="Tice H."/>
            <person name="Cheng J.F."/>
            <person name="Goodwin L."/>
            <person name="Pitluck S."/>
            <person name="Liolios K."/>
            <person name="Ivanova N."/>
            <person name="Mavromatis K."/>
            <person name="Mikhailova N."/>
            <person name="Ovchinnikova G."/>
            <person name="Pati A."/>
            <person name="Chen A."/>
            <person name="Palaniappan K."/>
            <person name="Djao O.D."/>
            <person name="Land M."/>
            <person name="Hauser L."/>
            <person name="Chang Y.J."/>
            <person name="Jeffries C.D."/>
            <person name="Brettin T."/>
            <person name="Han C."/>
            <person name="Detter J.C."/>
            <person name="Rohde M."/>
            <person name="Goker M."/>
            <person name="Woyke T."/>
            <person name="Bristow J."/>
            <person name="Eisen J.A."/>
            <person name="Markowitz V."/>
            <person name="Hugenholtz P."/>
            <person name="Klenk H.P."/>
            <person name="Kyrpides N.C."/>
        </authorList>
    </citation>
    <scope>NUCLEOTIDE SEQUENCE [LARGE SCALE GENOMIC DNA]</scope>
    <source>
        <strain evidence="4">ATCC 19995 / DSM 43183 / JCM 3096 / KCTC 9072 / NBRC 15933 / NCIMB 10081 / Henssen B9</strain>
    </source>
</reference>
<dbReference type="KEGG" id="tcu:Tcur_2697"/>
<keyword evidence="4" id="KW-1185">Reference proteome</keyword>
<dbReference type="RefSeq" id="WP_012853032.1">
    <property type="nucleotide sequence ID" value="NC_013510.1"/>
</dbReference>
<dbReference type="Gene3D" id="1.10.12.10">
    <property type="entry name" value="Lyase 2-enoyl-coa Hydratase, Chain A, domain 2"/>
    <property type="match status" value="1"/>
</dbReference>
<comment type="similarity">
    <text evidence="1 2">Belongs to the enoyl-CoA hydratase/isomerase family.</text>
</comment>
<dbReference type="Proteomes" id="UP000001918">
    <property type="component" value="Chromosome"/>
</dbReference>
<dbReference type="OrthoDB" id="9777711at2"/>
<dbReference type="InterPro" id="IPR014748">
    <property type="entry name" value="Enoyl-CoA_hydra_C"/>
</dbReference>
<dbReference type="AlphaFoldDB" id="D1A5V3"/>
<dbReference type="PANTHER" id="PTHR43459:SF1">
    <property type="entry name" value="EG:BACN32G11.4 PROTEIN"/>
    <property type="match status" value="1"/>
</dbReference>
<dbReference type="EMBL" id="CP001738">
    <property type="protein sequence ID" value="ACY98248.1"/>
    <property type="molecule type" value="Genomic_DNA"/>
</dbReference>
<dbReference type="CDD" id="cd06558">
    <property type="entry name" value="crotonase-like"/>
    <property type="match status" value="1"/>
</dbReference>
<evidence type="ECO:0000256" key="1">
    <source>
        <dbReference type="ARBA" id="ARBA00005254"/>
    </source>
</evidence>
<dbReference type="InterPro" id="IPR018376">
    <property type="entry name" value="Enoyl-CoA_hyd/isom_CS"/>
</dbReference>
<dbReference type="InterPro" id="IPR029045">
    <property type="entry name" value="ClpP/crotonase-like_dom_sf"/>
</dbReference>
<dbReference type="GO" id="GO:0016853">
    <property type="term" value="F:isomerase activity"/>
    <property type="evidence" value="ECO:0007669"/>
    <property type="project" value="UniProtKB-KW"/>
</dbReference>
<keyword evidence="3" id="KW-0413">Isomerase</keyword>
<dbReference type="PANTHER" id="PTHR43459">
    <property type="entry name" value="ENOYL-COA HYDRATASE"/>
    <property type="match status" value="1"/>
</dbReference>
<name>D1A5V3_THECD</name>
<dbReference type="Gene3D" id="3.90.226.10">
    <property type="entry name" value="2-enoyl-CoA Hydratase, Chain A, domain 1"/>
    <property type="match status" value="1"/>
</dbReference>